<reference evidence="1" key="2">
    <citation type="submission" date="2021-02" db="EMBL/GenBank/DDBJ databases">
        <authorList>
            <person name="Kimball J.A."/>
            <person name="Haas M.W."/>
            <person name="Macchietto M."/>
            <person name="Kono T."/>
            <person name="Duquette J."/>
            <person name="Shao M."/>
        </authorList>
    </citation>
    <scope>NUCLEOTIDE SEQUENCE</scope>
    <source>
        <tissue evidence="1">Fresh leaf tissue</tissue>
    </source>
</reference>
<accession>A0A8J5S2V2</accession>
<evidence type="ECO:0000313" key="2">
    <source>
        <dbReference type="Proteomes" id="UP000729402"/>
    </source>
</evidence>
<proteinExistence type="predicted"/>
<organism evidence="1 2">
    <name type="scientific">Zizania palustris</name>
    <name type="common">Northern wild rice</name>
    <dbReference type="NCBI Taxonomy" id="103762"/>
    <lineage>
        <taxon>Eukaryota</taxon>
        <taxon>Viridiplantae</taxon>
        <taxon>Streptophyta</taxon>
        <taxon>Embryophyta</taxon>
        <taxon>Tracheophyta</taxon>
        <taxon>Spermatophyta</taxon>
        <taxon>Magnoliopsida</taxon>
        <taxon>Liliopsida</taxon>
        <taxon>Poales</taxon>
        <taxon>Poaceae</taxon>
        <taxon>BOP clade</taxon>
        <taxon>Oryzoideae</taxon>
        <taxon>Oryzeae</taxon>
        <taxon>Zizaniinae</taxon>
        <taxon>Zizania</taxon>
    </lineage>
</organism>
<protein>
    <submittedName>
        <fullName evidence="1">Uncharacterized protein</fullName>
    </submittedName>
</protein>
<sequence length="202" mass="21842">MSMAEATRRQRPTKASTRITVSVMAPQEPPKFLSSFAREASAESETSGVTPVVGGTTALSSSISTLSPPSPMRPPLPPPILPIEYPGVGPSLWTKRRIFRRLGCPTSLTLPDLGLVGGTTSDAPSETDIEIHRAIANNKKVVESMERILNCKKCTAVDKIHMLAIKILTQPTIDALSNEDIDTLITNLLVTFLTTHENKDNI</sequence>
<gene>
    <name evidence="1" type="ORF">GUJ93_ZPchr0009g1589</name>
</gene>
<dbReference type="EMBL" id="JAAALK010000289">
    <property type="protein sequence ID" value="KAG8048756.1"/>
    <property type="molecule type" value="Genomic_DNA"/>
</dbReference>
<comment type="caution">
    <text evidence="1">The sequence shown here is derived from an EMBL/GenBank/DDBJ whole genome shotgun (WGS) entry which is preliminary data.</text>
</comment>
<dbReference type="AlphaFoldDB" id="A0A8J5S2V2"/>
<name>A0A8J5S2V2_ZIZPA</name>
<reference evidence="1" key="1">
    <citation type="journal article" date="2021" name="bioRxiv">
        <title>Whole Genome Assembly and Annotation of Northern Wild Rice, Zizania palustris L., Supports a Whole Genome Duplication in the Zizania Genus.</title>
        <authorList>
            <person name="Haas M."/>
            <person name="Kono T."/>
            <person name="Macchietto M."/>
            <person name="Millas R."/>
            <person name="McGilp L."/>
            <person name="Shao M."/>
            <person name="Duquette J."/>
            <person name="Hirsch C.N."/>
            <person name="Kimball J."/>
        </authorList>
    </citation>
    <scope>NUCLEOTIDE SEQUENCE</scope>
    <source>
        <tissue evidence="1">Fresh leaf tissue</tissue>
    </source>
</reference>
<evidence type="ECO:0000313" key="1">
    <source>
        <dbReference type="EMBL" id="KAG8048756.1"/>
    </source>
</evidence>
<dbReference type="Proteomes" id="UP000729402">
    <property type="component" value="Unassembled WGS sequence"/>
</dbReference>
<keyword evidence="2" id="KW-1185">Reference proteome</keyword>